<dbReference type="Proteomes" id="UP000777438">
    <property type="component" value="Unassembled WGS sequence"/>
</dbReference>
<reference evidence="2 3" key="1">
    <citation type="journal article" date="2021" name="Nat. Commun.">
        <title>Genetic determinants of endophytism in the Arabidopsis root mycobiome.</title>
        <authorList>
            <person name="Mesny F."/>
            <person name="Miyauchi S."/>
            <person name="Thiergart T."/>
            <person name="Pickel B."/>
            <person name="Atanasova L."/>
            <person name="Karlsson M."/>
            <person name="Huettel B."/>
            <person name="Barry K.W."/>
            <person name="Haridas S."/>
            <person name="Chen C."/>
            <person name="Bauer D."/>
            <person name="Andreopoulos W."/>
            <person name="Pangilinan J."/>
            <person name="LaButti K."/>
            <person name="Riley R."/>
            <person name="Lipzen A."/>
            <person name="Clum A."/>
            <person name="Drula E."/>
            <person name="Henrissat B."/>
            <person name="Kohler A."/>
            <person name="Grigoriev I.V."/>
            <person name="Martin F.M."/>
            <person name="Hacquard S."/>
        </authorList>
    </citation>
    <scope>NUCLEOTIDE SEQUENCE [LARGE SCALE GENOMIC DNA]</scope>
    <source>
        <strain evidence="2 3">MPI-CAGE-CH-0241</strain>
    </source>
</reference>
<dbReference type="EMBL" id="JAGPYM010000004">
    <property type="protein sequence ID" value="KAH6895865.1"/>
    <property type="molecule type" value="Genomic_DNA"/>
</dbReference>
<organism evidence="2 3">
    <name type="scientific">Thelonectria olida</name>
    <dbReference type="NCBI Taxonomy" id="1576542"/>
    <lineage>
        <taxon>Eukaryota</taxon>
        <taxon>Fungi</taxon>
        <taxon>Dikarya</taxon>
        <taxon>Ascomycota</taxon>
        <taxon>Pezizomycotina</taxon>
        <taxon>Sordariomycetes</taxon>
        <taxon>Hypocreomycetidae</taxon>
        <taxon>Hypocreales</taxon>
        <taxon>Nectriaceae</taxon>
        <taxon>Thelonectria</taxon>
    </lineage>
</organism>
<evidence type="ECO:0000313" key="3">
    <source>
        <dbReference type="Proteomes" id="UP000777438"/>
    </source>
</evidence>
<accession>A0A9P8WG53</accession>
<name>A0A9P8WG53_9HYPO</name>
<sequence length="79" mass="8682">MGGLKYQGKVFLAFSISIVVAMGIRPPIWTGWVGSDVEEEGATRVASSCRTETHASWQHHPHHQALQSGERWASASKHV</sequence>
<protein>
    <submittedName>
        <fullName evidence="2">Uncharacterized protein</fullName>
    </submittedName>
</protein>
<comment type="caution">
    <text evidence="2">The sequence shown here is derived from an EMBL/GenBank/DDBJ whole genome shotgun (WGS) entry which is preliminary data.</text>
</comment>
<gene>
    <name evidence="2" type="ORF">B0T10DRAFT_228109</name>
</gene>
<evidence type="ECO:0000256" key="1">
    <source>
        <dbReference type="SAM" id="MobiDB-lite"/>
    </source>
</evidence>
<evidence type="ECO:0000313" key="2">
    <source>
        <dbReference type="EMBL" id="KAH6895865.1"/>
    </source>
</evidence>
<proteinExistence type="predicted"/>
<dbReference type="AlphaFoldDB" id="A0A9P8WG53"/>
<keyword evidence="3" id="KW-1185">Reference proteome</keyword>
<feature type="region of interest" description="Disordered" evidence="1">
    <location>
        <begin position="50"/>
        <end position="79"/>
    </location>
</feature>